<comment type="similarity">
    <text evidence="1">Belongs to the pyridoxamine 5'-phosphate oxidase family.</text>
</comment>
<accession>A0A1E5XHJ3</accession>
<evidence type="ECO:0000256" key="3">
    <source>
        <dbReference type="ARBA" id="ARBA00022643"/>
    </source>
</evidence>
<dbReference type="Proteomes" id="UP000095463">
    <property type="component" value="Unassembled WGS sequence"/>
</dbReference>
<sequence length="222" mass="24763">MSDIEATTTRDRLRRLPSLAGPLWPFRTEDAPADPQSLFLDWLGFAIDAGLLEPHAMTLSTVDADGDPDARVLILKDVDEAGCYFAADAGSPKGRQIAEHPSVALTFYWPRLGQQVRIRGTAKPTERQSSEADFLKRSPTARAIAALQRQSQPLSDIAELNAEFEAALARQRSEVAATSASWTLYVVEPTSVEFWQGRTDRRHVRLRYTRSGGAWQTQRLWP</sequence>
<feature type="binding site" evidence="6">
    <location>
        <position position="93"/>
    </location>
    <ligand>
        <name>FMN</name>
        <dbReference type="ChEBI" id="CHEBI:58210"/>
    </ligand>
</feature>
<dbReference type="PIRSF" id="PIRSF000190">
    <property type="entry name" value="Pyd_amn-ph_oxd"/>
    <property type="match status" value="1"/>
</dbReference>
<dbReference type="InterPro" id="IPR019576">
    <property type="entry name" value="Pyridoxamine_oxidase_dimer_C"/>
</dbReference>
<dbReference type="GO" id="GO:0010181">
    <property type="term" value="F:FMN binding"/>
    <property type="evidence" value="ECO:0007669"/>
    <property type="project" value="InterPro"/>
</dbReference>
<dbReference type="InterPro" id="IPR012349">
    <property type="entry name" value="Split_barrel_FMN-bd"/>
</dbReference>
<reference evidence="9 10" key="1">
    <citation type="journal article" date="2015" name="Genome Announc.">
        <title>Genome Assemblies of Three Soil-Associated Devosia species: D. insulae, D. limi, and D. soli.</title>
        <authorList>
            <person name="Hassan Y.I."/>
            <person name="Lepp D."/>
            <person name="Zhou T."/>
        </authorList>
    </citation>
    <scope>NUCLEOTIDE SEQUENCE [LARGE SCALE GENOMIC DNA]</scope>
    <source>
        <strain evidence="9 10">DS-56</strain>
    </source>
</reference>
<dbReference type="Pfam" id="PF10590">
    <property type="entry name" value="PNP_phzG_C"/>
    <property type="match status" value="1"/>
</dbReference>
<comment type="cofactor">
    <cofactor evidence="6">
        <name>FMN</name>
        <dbReference type="ChEBI" id="CHEBI:58210"/>
    </cofactor>
    <text evidence="6">Binds 1 FMN per subunit.</text>
</comment>
<feature type="domain" description="Pyridoxamine 5'-phosphate oxidase N-terminal" evidence="7">
    <location>
        <begin position="47"/>
        <end position="166"/>
    </location>
</feature>
<feature type="binding site" evidence="6">
    <location>
        <begin position="150"/>
        <end position="151"/>
    </location>
    <ligand>
        <name>FMN</name>
        <dbReference type="ChEBI" id="CHEBI:58210"/>
    </ligand>
</feature>
<dbReference type="NCBIfam" id="NF004231">
    <property type="entry name" value="PRK05679.1"/>
    <property type="match status" value="1"/>
</dbReference>
<evidence type="ECO:0000259" key="8">
    <source>
        <dbReference type="Pfam" id="PF10590"/>
    </source>
</evidence>
<dbReference type="Gene3D" id="2.30.110.10">
    <property type="entry name" value="Electron Transport, Fmn-binding Protein, Chain A"/>
    <property type="match status" value="1"/>
</dbReference>
<dbReference type="PANTHER" id="PTHR10851">
    <property type="entry name" value="PYRIDOXINE-5-PHOSPHATE OXIDASE"/>
    <property type="match status" value="1"/>
</dbReference>
<dbReference type="PANTHER" id="PTHR10851:SF0">
    <property type="entry name" value="PYRIDOXINE-5'-PHOSPHATE OXIDASE"/>
    <property type="match status" value="1"/>
</dbReference>
<dbReference type="EMBL" id="LAJE02000401">
    <property type="protein sequence ID" value="OEO28068.1"/>
    <property type="molecule type" value="Genomic_DNA"/>
</dbReference>
<dbReference type="OrthoDB" id="9780392at2"/>
<keyword evidence="5" id="KW-0664">Pyridoxine biosynthesis</keyword>
<evidence type="ECO:0000256" key="4">
    <source>
        <dbReference type="ARBA" id="ARBA00023002"/>
    </source>
</evidence>
<evidence type="ECO:0000256" key="6">
    <source>
        <dbReference type="PIRSR" id="PIRSR000190-2"/>
    </source>
</evidence>
<dbReference type="GO" id="GO:0008615">
    <property type="term" value="P:pyridoxine biosynthetic process"/>
    <property type="evidence" value="ECO:0007669"/>
    <property type="project" value="UniProtKB-KW"/>
</dbReference>
<keyword evidence="4" id="KW-0560">Oxidoreductase</keyword>
<evidence type="ECO:0000313" key="9">
    <source>
        <dbReference type="EMBL" id="OEO28068.1"/>
    </source>
</evidence>
<organism evidence="9 10">
    <name type="scientific">Devosia insulae DS-56</name>
    <dbReference type="NCBI Taxonomy" id="1116389"/>
    <lineage>
        <taxon>Bacteria</taxon>
        <taxon>Pseudomonadati</taxon>
        <taxon>Pseudomonadota</taxon>
        <taxon>Alphaproteobacteria</taxon>
        <taxon>Hyphomicrobiales</taxon>
        <taxon>Devosiaceae</taxon>
        <taxon>Devosia</taxon>
    </lineage>
</organism>
<dbReference type="AlphaFoldDB" id="A0A1E5XHJ3"/>
<evidence type="ECO:0000256" key="1">
    <source>
        <dbReference type="ARBA" id="ARBA00007301"/>
    </source>
</evidence>
<keyword evidence="10" id="KW-1185">Reference proteome</keyword>
<feature type="binding site" evidence="6">
    <location>
        <position position="205"/>
    </location>
    <ligand>
        <name>FMN</name>
        <dbReference type="ChEBI" id="CHEBI:58210"/>
    </ligand>
</feature>
<feature type="domain" description="Pyridoxine 5'-phosphate oxidase dimerisation C-terminal" evidence="8">
    <location>
        <begin position="182"/>
        <end position="222"/>
    </location>
</feature>
<dbReference type="SUPFAM" id="SSF50475">
    <property type="entry name" value="FMN-binding split barrel"/>
    <property type="match status" value="1"/>
</dbReference>
<feature type="binding site" evidence="6">
    <location>
        <position position="195"/>
    </location>
    <ligand>
        <name>FMN</name>
        <dbReference type="ChEBI" id="CHEBI:58210"/>
    </ligand>
</feature>
<gene>
    <name evidence="9" type="ORF">VW23_006645</name>
</gene>
<dbReference type="Pfam" id="PF01243">
    <property type="entry name" value="PNPOx_N"/>
    <property type="match status" value="1"/>
</dbReference>
<evidence type="ECO:0000256" key="5">
    <source>
        <dbReference type="ARBA" id="ARBA00023096"/>
    </source>
</evidence>
<comment type="caution">
    <text evidence="9">The sequence shown here is derived from an EMBL/GenBank/DDBJ whole genome shotgun (WGS) entry which is preliminary data.</text>
</comment>
<feature type="binding site" evidence="6">
    <location>
        <begin position="71"/>
        <end position="76"/>
    </location>
    <ligand>
        <name>FMN</name>
        <dbReference type="ChEBI" id="CHEBI:58210"/>
    </ligand>
</feature>
<evidence type="ECO:0000313" key="10">
    <source>
        <dbReference type="Proteomes" id="UP000095463"/>
    </source>
</evidence>
<evidence type="ECO:0000256" key="2">
    <source>
        <dbReference type="ARBA" id="ARBA00022630"/>
    </source>
</evidence>
<protein>
    <submittedName>
        <fullName evidence="9">Pyridoxamine 5'-phosphate oxidase</fullName>
    </submittedName>
</protein>
<dbReference type="InterPro" id="IPR000659">
    <property type="entry name" value="Pyridox_Oxase"/>
</dbReference>
<evidence type="ECO:0000259" key="7">
    <source>
        <dbReference type="Pfam" id="PF01243"/>
    </source>
</evidence>
<keyword evidence="2" id="KW-0285">Flavoprotein</keyword>
<proteinExistence type="inferred from homology"/>
<name>A0A1E5XHJ3_9HYPH</name>
<keyword evidence="3 6" id="KW-0288">FMN</keyword>
<dbReference type="InterPro" id="IPR011576">
    <property type="entry name" value="Pyridox_Oxase_N"/>
</dbReference>
<feature type="binding site" evidence="6">
    <location>
        <position position="115"/>
    </location>
    <ligand>
        <name>FMN</name>
        <dbReference type="ChEBI" id="CHEBI:58210"/>
    </ligand>
</feature>
<dbReference type="RefSeq" id="WP_069912644.1">
    <property type="nucleotide sequence ID" value="NZ_LAJE02000401.1"/>
</dbReference>
<dbReference type="GO" id="GO:0004733">
    <property type="term" value="F:pyridoxamine phosphate oxidase activity"/>
    <property type="evidence" value="ECO:0007669"/>
    <property type="project" value="InterPro"/>
</dbReference>